<dbReference type="PANTHER" id="PTHR35283">
    <property type="entry name" value="T12C22.21 PROTEIN"/>
    <property type="match status" value="1"/>
</dbReference>
<keyword evidence="2" id="KW-1185">Reference proteome</keyword>
<organism evidence="1 2">
    <name type="scientific">Morella rubra</name>
    <name type="common">Chinese bayberry</name>
    <dbReference type="NCBI Taxonomy" id="262757"/>
    <lineage>
        <taxon>Eukaryota</taxon>
        <taxon>Viridiplantae</taxon>
        <taxon>Streptophyta</taxon>
        <taxon>Embryophyta</taxon>
        <taxon>Tracheophyta</taxon>
        <taxon>Spermatophyta</taxon>
        <taxon>Magnoliopsida</taxon>
        <taxon>eudicotyledons</taxon>
        <taxon>Gunneridae</taxon>
        <taxon>Pentapetalae</taxon>
        <taxon>rosids</taxon>
        <taxon>fabids</taxon>
        <taxon>Fagales</taxon>
        <taxon>Myricaceae</taxon>
        <taxon>Morella</taxon>
    </lineage>
</organism>
<protein>
    <submittedName>
        <fullName evidence="1">Uncharacterized protein</fullName>
    </submittedName>
</protein>
<dbReference type="EMBL" id="RXIC02000019">
    <property type="protein sequence ID" value="KAB1227326.1"/>
    <property type="molecule type" value="Genomic_DNA"/>
</dbReference>
<dbReference type="AlphaFoldDB" id="A0A6A1WRP7"/>
<comment type="caution">
    <text evidence="1">The sequence shown here is derived from an EMBL/GenBank/DDBJ whole genome shotgun (WGS) entry which is preliminary data.</text>
</comment>
<dbReference type="Proteomes" id="UP000516437">
    <property type="component" value="Chromosome 1"/>
</dbReference>
<proteinExistence type="predicted"/>
<accession>A0A6A1WRP7</accession>
<evidence type="ECO:0000313" key="1">
    <source>
        <dbReference type="EMBL" id="KAB1227326.1"/>
    </source>
</evidence>
<name>A0A6A1WRP7_9ROSI</name>
<gene>
    <name evidence="1" type="ORF">CJ030_MR1G000264</name>
</gene>
<dbReference type="PANTHER" id="PTHR35283:SF3">
    <property type="entry name" value="T12C22.21 PROTEIN"/>
    <property type="match status" value="1"/>
</dbReference>
<sequence>MGATWAQVLRVPLEGVIQFEKPASSSSRLNKWGRVALLAGGDVLALLLLAAIETLPSRGLCEFRDHSTTQELSGLCLCCCWYKDCRRIYPNDVLDVHQNMDPASPLHGDGQDALQPVTNQFHQSLHRHQYQQRPSLLAM</sequence>
<evidence type="ECO:0000313" key="2">
    <source>
        <dbReference type="Proteomes" id="UP000516437"/>
    </source>
</evidence>
<reference evidence="1 2" key="1">
    <citation type="journal article" date="2019" name="Plant Biotechnol. J.">
        <title>The red bayberry genome and genetic basis of sex determination.</title>
        <authorList>
            <person name="Jia H.M."/>
            <person name="Jia H.J."/>
            <person name="Cai Q.L."/>
            <person name="Wang Y."/>
            <person name="Zhao H.B."/>
            <person name="Yang W.F."/>
            <person name="Wang G.Y."/>
            <person name="Li Y.H."/>
            <person name="Zhan D.L."/>
            <person name="Shen Y.T."/>
            <person name="Niu Q.F."/>
            <person name="Chang L."/>
            <person name="Qiu J."/>
            <person name="Zhao L."/>
            <person name="Xie H.B."/>
            <person name="Fu W.Y."/>
            <person name="Jin J."/>
            <person name="Li X.W."/>
            <person name="Jiao Y."/>
            <person name="Zhou C.C."/>
            <person name="Tu T."/>
            <person name="Chai C.Y."/>
            <person name="Gao J.L."/>
            <person name="Fan L.J."/>
            <person name="van de Weg E."/>
            <person name="Wang J.Y."/>
            <person name="Gao Z.S."/>
        </authorList>
    </citation>
    <scope>NUCLEOTIDE SEQUENCE [LARGE SCALE GENOMIC DNA]</scope>
    <source>
        <tissue evidence="1">Leaves</tissue>
    </source>
</reference>